<dbReference type="Proteomes" id="UP000257109">
    <property type="component" value="Unassembled WGS sequence"/>
</dbReference>
<feature type="non-terminal residue" evidence="2">
    <location>
        <position position="1"/>
    </location>
</feature>
<sequence length="322" mass="37740">MEEEASPIRKRFSRVEDLTYICTNSPSTQLGVSVRVNKLDAKLRLIWWMLLLQDFDIEIRDKKGAENSIVDYLSWIKRESDPMPIRDEFPDEQLLLHHGLLTFANYIVASKFPPEASRLYKEKLESSAKYYIWDDPYLWRLYSDQVIRKCIPNFEIKSVLHFCHLASEGSHYGLTRTTRKVLGCGFYWPTIFKDAHQFIFAYKKCQRTGMAISKRHEMPEQLVLFCGIFYVWEAATTKTNDAKVVVDFLKFKIFCWFGIPKALISDQGSHFYNKAMSSLLDKYGVVHQISTTYHPKTNCQAEVFNREIKKVLQKMANPNRKD</sequence>
<keyword evidence="3" id="KW-1185">Reference proteome</keyword>
<proteinExistence type="predicted"/>
<dbReference type="InterPro" id="IPR052160">
    <property type="entry name" value="Gypsy_RT_Integrase-like"/>
</dbReference>
<dbReference type="InterPro" id="IPR012337">
    <property type="entry name" value="RNaseH-like_sf"/>
</dbReference>
<name>A0A371I504_MUCPR</name>
<evidence type="ECO:0000259" key="1">
    <source>
        <dbReference type="PROSITE" id="PS50994"/>
    </source>
</evidence>
<dbReference type="GO" id="GO:0003676">
    <property type="term" value="F:nucleic acid binding"/>
    <property type="evidence" value="ECO:0007669"/>
    <property type="project" value="InterPro"/>
</dbReference>
<dbReference type="OrthoDB" id="2286242at2759"/>
<evidence type="ECO:0000313" key="2">
    <source>
        <dbReference type="EMBL" id="RDY10122.1"/>
    </source>
</evidence>
<dbReference type="InterPro" id="IPR041588">
    <property type="entry name" value="Integrase_H2C2"/>
</dbReference>
<dbReference type="AlphaFoldDB" id="A0A371I504"/>
<dbReference type="Pfam" id="PF17921">
    <property type="entry name" value="Integrase_H2C2"/>
    <property type="match status" value="1"/>
</dbReference>
<dbReference type="Gene3D" id="1.10.340.70">
    <property type="match status" value="1"/>
</dbReference>
<dbReference type="GO" id="GO:0015074">
    <property type="term" value="P:DNA integration"/>
    <property type="evidence" value="ECO:0007669"/>
    <property type="project" value="InterPro"/>
</dbReference>
<dbReference type="PANTHER" id="PTHR47266">
    <property type="entry name" value="ENDONUCLEASE-RELATED"/>
    <property type="match status" value="1"/>
</dbReference>
<feature type="domain" description="Integrase catalytic" evidence="1">
    <location>
        <begin position="230"/>
        <end position="322"/>
    </location>
</feature>
<evidence type="ECO:0000313" key="3">
    <source>
        <dbReference type="Proteomes" id="UP000257109"/>
    </source>
</evidence>
<dbReference type="InterPro" id="IPR036397">
    <property type="entry name" value="RNaseH_sf"/>
</dbReference>
<dbReference type="InterPro" id="IPR001584">
    <property type="entry name" value="Integrase_cat-core"/>
</dbReference>
<dbReference type="Gene3D" id="3.30.420.10">
    <property type="entry name" value="Ribonuclease H-like superfamily/Ribonuclease H"/>
    <property type="match status" value="1"/>
</dbReference>
<reference evidence="2" key="1">
    <citation type="submission" date="2018-05" db="EMBL/GenBank/DDBJ databases">
        <title>Draft genome of Mucuna pruriens seed.</title>
        <authorList>
            <person name="Nnadi N.E."/>
            <person name="Vos R."/>
            <person name="Hasami M.H."/>
            <person name="Devisetty U.K."/>
            <person name="Aguiy J.C."/>
        </authorList>
    </citation>
    <scope>NUCLEOTIDE SEQUENCE [LARGE SCALE GENOMIC DNA]</scope>
    <source>
        <strain evidence="2">JCA_2017</strain>
    </source>
</reference>
<organism evidence="2 3">
    <name type="scientific">Mucuna pruriens</name>
    <name type="common">Velvet bean</name>
    <name type="synonym">Dolichos pruriens</name>
    <dbReference type="NCBI Taxonomy" id="157652"/>
    <lineage>
        <taxon>Eukaryota</taxon>
        <taxon>Viridiplantae</taxon>
        <taxon>Streptophyta</taxon>
        <taxon>Embryophyta</taxon>
        <taxon>Tracheophyta</taxon>
        <taxon>Spermatophyta</taxon>
        <taxon>Magnoliopsida</taxon>
        <taxon>eudicotyledons</taxon>
        <taxon>Gunneridae</taxon>
        <taxon>Pentapetalae</taxon>
        <taxon>rosids</taxon>
        <taxon>fabids</taxon>
        <taxon>Fabales</taxon>
        <taxon>Fabaceae</taxon>
        <taxon>Papilionoideae</taxon>
        <taxon>50 kb inversion clade</taxon>
        <taxon>NPAAA clade</taxon>
        <taxon>indigoferoid/millettioid clade</taxon>
        <taxon>Phaseoleae</taxon>
        <taxon>Mucuna</taxon>
    </lineage>
</organism>
<protein>
    <submittedName>
        <fullName evidence="2">Mitochondrial protein</fullName>
    </submittedName>
</protein>
<dbReference type="PROSITE" id="PS50994">
    <property type="entry name" value="INTEGRASE"/>
    <property type="match status" value="1"/>
</dbReference>
<comment type="caution">
    <text evidence="2">The sequence shown here is derived from an EMBL/GenBank/DDBJ whole genome shotgun (WGS) entry which is preliminary data.</text>
</comment>
<accession>A0A371I504</accession>
<dbReference type="SUPFAM" id="SSF53098">
    <property type="entry name" value="Ribonuclease H-like"/>
    <property type="match status" value="1"/>
</dbReference>
<gene>
    <name evidence="2" type="ORF">CR513_05396</name>
</gene>
<dbReference type="EMBL" id="QJKJ01000906">
    <property type="protein sequence ID" value="RDY10122.1"/>
    <property type="molecule type" value="Genomic_DNA"/>
</dbReference>